<dbReference type="FunFam" id="3.40.50.1100:FF:000005">
    <property type="entry name" value="Threonine dehydratase catabolic"/>
    <property type="match status" value="1"/>
</dbReference>
<dbReference type="InterPro" id="IPR050147">
    <property type="entry name" value="Ser/Thr_Dehydratase"/>
</dbReference>
<evidence type="ECO:0000259" key="5">
    <source>
        <dbReference type="Pfam" id="PF00291"/>
    </source>
</evidence>
<comment type="similarity">
    <text evidence="2">Belongs to the serine/threonine dehydratase family.</text>
</comment>
<dbReference type="InterPro" id="IPR001926">
    <property type="entry name" value="TrpB-like_PALP"/>
</dbReference>
<feature type="domain" description="Tryptophan synthase beta chain-like PALP" evidence="5">
    <location>
        <begin position="19"/>
        <end position="302"/>
    </location>
</feature>
<evidence type="ECO:0000256" key="3">
    <source>
        <dbReference type="ARBA" id="ARBA00022898"/>
    </source>
</evidence>
<dbReference type="PANTHER" id="PTHR48078">
    <property type="entry name" value="THREONINE DEHYDRATASE, MITOCHONDRIAL-RELATED"/>
    <property type="match status" value="1"/>
</dbReference>
<protein>
    <recommendedName>
        <fullName evidence="5">Tryptophan synthase beta chain-like PALP domain-containing protein</fullName>
    </recommendedName>
</protein>
<evidence type="ECO:0000256" key="2">
    <source>
        <dbReference type="ARBA" id="ARBA00010869"/>
    </source>
</evidence>
<evidence type="ECO:0000313" key="6">
    <source>
        <dbReference type="EMBL" id="SVA57591.1"/>
    </source>
</evidence>
<dbReference type="GO" id="GO:0006565">
    <property type="term" value="P:L-serine catabolic process"/>
    <property type="evidence" value="ECO:0007669"/>
    <property type="project" value="TreeGrafter"/>
</dbReference>
<accession>A0A381WZ97</accession>
<proteinExistence type="inferred from homology"/>
<comment type="cofactor">
    <cofactor evidence="1">
        <name>pyridoxal 5'-phosphate</name>
        <dbReference type="ChEBI" id="CHEBI:597326"/>
    </cofactor>
</comment>
<gene>
    <name evidence="6" type="ORF">METZ01_LOCUS110445</name>
</gene>
<keyword evidence="3" id="KW-0663">Pyridoxal phosphate</keyword>
<dbReference type="InterPro" id="IPR036052">
    <property type="entry name" value="TrpB-like_PALP_sf"/>
</dbReference>
<sequence length="318" mass="32991">MKMVTLEAIDAAAERIRGVARRTPIVEVSPATGDLPILLKCENLQAAGAFKIRGAYNTLVQLDAGARDRGVITYSSGNHAQAVALAARVLGVPATVVMPTTAPKIKVDGAREFGAEVLFEGTTSRERGRRAEAEASARQLTLIQPFDHEWIIAGQGTVGRELLEQCPTVATVILPVGGGGLAAGVSAAVKQAKPEVRVIGVEPVGAATMTASLEAGQPVTLDSVSSIADGLLPVRPGDLNFAHMQRFVDEFVTVDDRSIAEAVVWLHRRAKLVVEPSGAASVAAARRMGADLAQPVVAVLSGGNMAPDTLAACVELAG</sequence>
<evidence type="ECO:0000256" key="1">
    <source>
        <dbReference type="ARBA" id="ARBA00001933"/>
    </source>
</evidence>
<dbReference type="AlphaFoldDB" id="A0A381WZ97"/>
<name>A0A381WZ97_9ZZZZ</name>
<dbReference type="FunFam" id="3.40.50.1100:FF:000007">
    <property type="entry name" value="L-threonine dehydratase catabolic TdcB"/>
    <property type="match status" value="1"/>
</dbReference>
<dbReference type="GO" id="GO:0009097">
    <property type="term" value="P:isoleucine biosynthetic process"/>
    <property type="evidence" value="ECO:0007669"/>
    <property type="project" value="TreeGrafter"/>
</dbReference>
<reference evidence="6" key="1">
    <citation type="submission" date="2018-05" db="EMBL/GenBank/DDBJ databases">
        <authorList>
            <person name="Lanie J.A."/>
            <person name="Ng W.-L."/>
            <person name="Kazmierczak K.M."/>
            <person name="Andrzejewski T.M."/>
            <person name="Davidsen T.M."/>
            <person name="Wayne K.J."/>
            <person name="Tettelin H."/>
            <person name="Glass J.I."/>
            <person name="Rusch D."/>
            <person name="Podicherti R."/>
            <person name="Tsui H.-C.T."/>
            <person name="Winkler M.E."/>
        </authorList>
    </citation>
    <scope>NUCLEOTIDE SEQUENCE</scope>
</reference>
<dbReference type="GO" id="GO:0004794">
    <property type="term" value="F:threonine deaminase activity"/>
    <property type="evidence" value="ECO:0007669"/>
    <property type="project" value="TreeGrafter"/>
</dbReference>
<organism evidence="6">
    <name type="scientific">marine metagenome</name>
    <dbReference type="NCBI Taxonomy" id="408172"/>
    <lineage>
        <taxon>unclassified sequences</taxon>
        <taxon>metagenomes</taxon>
        <taxon>ecological metagenomes</taxon>
    </lineage>
</organism>
<evidence type="ECO:0000256" key="4">
    <source>
        <dbReference type="ARBA" id="ARBA00023239"/>
    </source>
</evidence>
<dbReference type="Gene3D" id="3.40.50.1100">
    <property type="match status" value="2"/>
</dbReference>
<dbReference type="PANTHER" id="PTHR48078:SF6">
    <property type="entry name" value="L-THREONINE DEHYDRATASE CATABOLIC TDCB"/>
    <property type="match status" value="1"/>
</dbReference>
<dbReference type="EMBL" id="UINC01013304">
    <property type="protein sequence ID" value="SVA57591.1"/>
    <property type="molecule type" value="Genomic_DNA"/>
</dbReference>
<dbReference type="SUPFAM" id="SSF53686">
    <property type="entry name" value="Tryptophan synthase beta subunit-like PLP-dependent enzymes"/>
    <property type="match status" value="1"/>
</dbReference>
<keyword evidence="4" id="KW-0456">Lyase</keyword>
<dbReference type="CDD" id="cd01562">
    <property type="entry name" value="Thr-dehyd"/>
    <property type="match status" value="1"/>
</dbReference>
<dbReference type="GO" id="GO:0006567">
    <property type="term" value="P:L-threonine catabolic process"/>
    <property type="evidence" value="ECO:0007669"/>
    <property type="project" value="TreeGrafter"/>
</dbReference>
<dbReference type="GO" id="GO:0003941">
    <property type="term" value="F:L-serine ammonia-lyase activity"/>
    <property type="evidence" value="ECO:0007669"/>
    <property type="project" value="TreeGrafter"/>
</dbReference>
<dbReference type="Pfam" id="PF00291">
    <property type="entry name" value="PALP"/>
    <property type="match status" value="1"/>
</dbReference>